<evidence type="ECO:0000313" key="2">
    <source>
        <dbReference type="EMBL" id="KAA6389003.1"/>
    </source>
</evidence>
<dbReference type="EMBL" id="SNRW01003751">
    <property type="protein sequence ID" value="KAA6389003.1"/>
    <property type="molecule type" value="Genomic_DNA"/>
</dbReference>
<evidence type="ECO:0000256" key="1">
    <source>
        <dbReference type="SAM" id="MobiDB-lite"/>
    </source>
</evidence>
<proteinExistence type="predicted"/>
<comment type="caution">
    <text evidence="2">The sequence shown here is derived from an EMBL/GenBank/DDBJ whole genome shotgun (WGS) entry which is preliminary data.</text>
</comment>
<dbReference type="AlphaFoldDB" id="A0A5J4W3C6"/>
<accession>A0A5J4W3C6</accession>
<dbReference type="Proteomes" id="UP000324800">
    <property type="component" value="Unassembled WGS sequence"/>
</dbReference>
<protein>
    <submittedName>
        <fullName evidence="2">Uncharacterized protein</fullName>
    </submittedName>
</protein>
<feature type="region of interest" description="Disordered" evidence="1">
    <location>
        <begin position="1"/>
        <end position="64"/>
    </location>
</feature>
<feature type="compositionally biased region" description="Basic and acidic residues" evidence="1">
    <location>
        <begin position="87"/>
        <end position="96"/>
    </location>
</feature>
<feature type="compositionally biased region" description="Polar residues" evidence="1">
    <location>
        <begin position="102"/>
        <end position="113"/>
    </location>
</feature>
<reference evidence="2 3" key="1">
    <citation type="submission" date="2019-03" db="EMBL/GenBank/DDBJ databases">
        <title>Single cell metagenomics reveals metabolic interactions within the superorganism composed of flagellate Streblomastix strix and complex community of Bacteroidetes bacteria on its surface.</title>
        <authorList>
            <person name="Treitli S.C."/>
            <person name="Kolisko M."/>
            <person name="Husnik F."/>
            <person name="Keeling P."/>
            <person name="Hampl V."/>
        </authorList>
    </citation>
    <scope>NUCLEOTIDE SEQUENCE [LARGE SCALE GENOMIC DNA]</scope>
    <source>
        <strain evidence="2">ST1C</strain>
    </source>
</reference>
<sequence length="113" mass="12621">MVQGSKKNANRPVAQKRKNAPIKQKSLNSASIRKKLTGSMTGLVENDASQRTARDKQKLTVINPEQERINEKKLKKLKKRVSGTGVKETELEKILDTPDANDGQNVQEQPEQS</sequence>
<gene>
    <name evidence="2" type="ORF">EZS28_015466</name>
</gene>
<name>A0A5J4W3C6_9EUKA</name>
<evidence type="ECO:0000313" key="3">
    <source>
        <dbReference type="Proteomes" id="UP000324800"/>
    </source>
</evidence>
<organism evidence="2 3">
    <name type="scientific">Streblomastix strix</name>
    <dbReference type="NCBI Taxonomy" id="222440"/>
    <lineage>
        <taxon>Eukaryota</taxon>
        <taxon>Metamonada</taxon>
        <taxon>Preaxostyla</taxon>
        <taxon>Oxymonadida</taxon>
        <taxon>Streblomastigidae</taxon>
        <taxon>Streblomastix</taxon>
    </lineage>
</organism>
<feature type="region of interest" description="Disordered" evidence="1">
    <location>
        <begin position="80"/>
        <end position="113"/>
    </location>
</feature>